<dbReference type="OrthoDB" id="262547at2759"/>
<reference evidence="1" key="1">
    <citation type="journal article" date="2021" name="Evol. Appl.">
        <title>The genome of the Pyrenean desman and the effects of bottlenecks and inbreeding on the genomic landscape of an endangered species.</title>
        <authorList>
            <person name="Escoda L."/>
            <person name="Castresana J."/>
        </authorList>
    </citation>
    <scope>NUCLEOTIDE SEQUENCE</scope>
    <source>
        <strain evidence="1">IBE-C5619</strain>
    </source>
</reference>
<proteinExistence type="predicted"/>
<dbReference type="Proteomes" id="UP000700334">
    <property type="component" value="Unassembled WGS sequence"/>
</dbReference>
<protein>
    <submittedName>
        <fullName evidence="1">Zinc transporter ZIP11</fullName>
    </submittedName>
</protein>
<name>A0A8J5ZQ64_GALPY</name>
<sequence length="125" mass="13067">MAAAGCGRRQRPLGVVRVSSKLQLFFWVYKNENGEAYQRKKTAALPEGPTAPVASPGALAPSGGSWRRIVLLILAITIHNVPDLMPEKFGKASHSSRLATLAASVGSSTLACAASTRCLGSVHPG</sequence>
<comment type="caution">
    <text evidence="1">The sequence shown here is derived from an EMBL/GenBank/DDBJ whole genome shotgun (WGS) entry which is preliminary data.</text>
</comment>
<dbReference type="AlphaFoldDB" id="A0A8J5ZQ64"/>
<keyword evidence="2" id="KW-1185">Reference proteome</keyword>
<organism evidence="1 2">
    <name type="scientific">Galemys pyrenaicus</name>
    <name type="common">Iberian desman</name>
    <name type="synonym">Pyrenean desman</name>
    <dbReference type="NCBI Taxonomy" id="202257"/>
    <lineage>
        <taxon>Eukaryota</taxon>
        <taxon>Metazoa</taxon>
        <taxon>Chordata</taxon>
        <taxon>Craniata</taxon>
        <taxon>Vertebrata</taxon>
        <taxon>Euteleostomi</taxon>
        <taxon>Mammalia</taxon>
        <taxon>Eutheria</taxon>
        <taxon>Laurasiatheria</taxon>
        <taxon>Eulipotyphla</taxon>
        <taxon>Talpidae</taxon>
        <taxon>Galemys</taxon>
    </lineage>
</organism>
<accession>A0A8J5ZQ64</accession>
<evidence type="ECO:0000313" key="1">
    <source>
        <dbReference type="EMBL" id="KAG8505156.1"/>
    </source>
</evidence>
<evidence type="ECO:0000313" key="2">
    <source>
        <dbReference type="Proteomes" id="UP000700334"/>
    </source>
</evidence>
<gene>
    <name evidence="1" type="ORF">J0S82_005601</name>
</gene>
<dbReference type="EMBL" id="JAGFMF010012271">
    <property type="protein sequence ID" value="KAG8505156.1"/>
    <property type="molecule type" value="Genomic_DNA"/>
</dbReference>